<protein>
    <submittedName>
        <fullName evidence="1">Uncharacterized protein</fullName>
    </submittedName>
</protein>
<dbReference type="RefSeq" id="WP_380619655.1">
    <property type="nucleotide sequence ID" value="NZ_JBHSDK010000012.1"/>
</dbReference>
<evidence type="ECO:0000313" key="1">
    <source>
        <dbReference type="EMBL" id="MFC4335197.1"/>
    </source>
</evidence>
<dbReference type="EMBL" id="JBHSDK010000012">
    <property type="protein sequence ID" value="MFC4335197.1"/>
    <property type="molecule type" value="Genomic_DNA"/>
</dbReference>
<dbReference type="Proteomes" id="UP001595823">
    <property type="component" value="Unassembled WGS sequence"/>
</dbReference>
<keyword evidence="2" id="KW-1185">Reference proteome</keyword>
<proteinExistence type="predicted"/>
<organism evidence="1 2">
    <name type="scientific">Salininema proteolyticum</name>
    <dbReference type="NCBI Taxonomy" id="1607685"/>
    <lineage>
        <taxon>Bacteria</taxon>
        <taxon>Bacillati</taxon>
        <taxon>Actinomycetota</taxon>
        <taxon>Actinomycetes</taxon>
        <taxon>Glycomycetales</taxon>
        <taxon>Glycomycetaceae</taxon>
        <taxon>Salininema</taxon>
    </lineage>
</organism>
<evidence type="ECO:0000313" key="2">
    <source>
        <dbReference type="Proteomes" id="UP001595823"/>
    </source>
</evidence>
<name>A0ABV8TX77_9ACTN</name>
<gene>
    <name evidence="1" type="ORF">ACFPET_08300</name>
</gene>
<comment type="caution">
    <text evidence="1">The sequence shown here is derived from an EMBL/GenBank/DDBJ whole genome shotgun (WGS) entry which is preliminary data.</text>
</comment>
<reference evidence="2" key="1">
    <citation type="journal article" date="2019" name="Int. J. Syst. Evol. Microbiol.">
        <title>The Global Catalogue of Microorganisms (GCM) 10K type strain sequencing project: providing services to taxonomists for standard genome sequencing and annotation.</title>
        <authorList>
            <consortium name="The Broad Institute Genomics Platform"/>
            <consortium name="The Broad Institute Genome Sequencing Center for Infectious Disease"/>
            <person name="Wu L."/>
            <person name="Ma J."/>
        </authorList>
    </citation>
    <scope>NUCLEOTIDE SEQUENCE [LARGE SCALE GENOMIC DNA]</scope>
    <source>
        <strain evidence="2">IBRC-M 10908</strain>
    </source>
</reference>
<sequence>MTIGITARQAAGQFLVAPSTVITWHTRGWKDPHTGKTRKVELVGYDSDGARLYLWDDLLAAERDTRRSHRSRRKAWCPQ</sequence>
<accession>A0ABV8TX77</accession>